<evidence type="ECO:0000259" key="3">
    <source>
        <dbReference type="SMART" id="SM00507"/>
    </source>
</evidence>
<evidence type="ECO:0000256" key="1">
    <source>
        <dbReference type="SAM" id="MobiDB-lite"/>
    </source>
</evidence>
<feature type="domain" description="Nuclease associated modular" evidence="2">
    <location>
        <begin position="132"/>
        <end position="148"/>
    </location>
</feature>
<dbReference type="SMART" id="SM00507">
    <property type="entry name" value="HNHc"/>
    <property type="match status" value="1"/>
</dbReference>
<sequence length="245" mass="29118">MENNIKKRSAWNKGLKGYNKNYPRSKEWCKKISESKLGDKNPAKRPEVREKISRTLKGRVSNRKGVKLSKETREKMSKAMKGFRHTEESKRKMSKAQKGKVISKEWRRKISEAQKGKVISEEAKKKMSIAHKGKKLSEEHKRKISESHKGEKAYQWLGGKSFEPYGLEFNEDLKEVIRNRDRRKCQICDKTELENKEKLSIHHIDYNKKNNDPKNLISICRKCHRRTNDDREYWIKYFSNIGRKH</sequence>
<dbReference type="GO" id="GO:0004519">
    <property type="term" value="F:endonuclease activity"/>
    <property type="evidence" value="ECO:0007669"/>
    <property type="project" value="InterPro"/>
</dbReference>
<dbReference type="Pfam" id="PF01844">
    <property type="entry name" value="HNH"/>
    <property type="match status" value="1"/>
</dbReference>
<evidence type="ECO:0000313" key="4">
    <source>
        <dbReference type="EMBL" id="QJA59739.1"/>
    </source>
</evidence>
<dbReference type="InterPro" id="IPR002711">
    <property type="entry name" value="HNH"/>
</dbReference>
<dbReference type="Gene3D" id="1.10.30.50">
    <property type="match status" value="1"/>
</dbReference>
<feature type="compositionally biased region" description="Basic and acidic residues" evidence="1">
    <location>
        <begin position="68"/>
        <end position="77"/>
    </location>
</feature>
<dbReference type="EMBL" id="MT141382">
    <property type="protein sequence ID" value="QJA59739.1"/>
    <property type="molecule type" value="Genomic_DNA"/>
</dbReference>
<feature type="compositionally biased region" description="Basic residues" evidence="1">
    <location>
        <begin position="1"/>
        <end position="10"/>
    </location>
</feature>
<dbReference type="SUPFAM" id="SSF64496">
    <property type="entry name" value="DNA-binding domain of intron-encoded endonucleases"/>
    <property type="match status" value="1"/>
</dbReference>
<dbReference type="InterPro" id="IPR003615">
    <property type="entry name" value="HNH_nuc"/>
</dbReference>
<evidence type="ECO:0008006" key="5">
    <source>
        <dbReference type="Google" id="ProtNLM"/>
    </source>
</evidence>
<dbReference type="AlphaFoldDB" id="A0A6M3IQ66"/>
<feature type="region of interest" description="Disordered" evidence="1">
    <location>
        <begin position="1"/>
        <end position="103"/>
    </location>
</feature>
<organism evidence="4">
    <name type="scientific">viral metagenome</name>
    <dbReference type="NCBI Taxonomy" id="1070528"/>
    <lineage>
        <taxon>unclassified sequences</taxon>
        <taxon>metagenomes</taxon>
        <taxon>organismal metagenomes</taxon>
    </lineage>
</organism>
<gene>
    <name evidence="4" type="ORF">MM415B01237_0015</name>
</gene>
<accession>A0A6M3IQ66</accession>
<dbReference type="GO" id="GO:0008270">
    <property type="term" value="F:zinc ion binding"/>
    <property type="evidence" value="ECO:0007669"/>
    <property type="project" value="InterPro"/>
</dbReference>
<dbReference type="CDD" id="cd00085">
    <property type="entry name" value="HNHc"/>
    <property type="match status" value="1"/>
</dbReference>
<feature type="domain" description="Nuclease associated modular" evidence="2">
    <location>
        <begin position="115"/>
        <end position="131"/>
    </location>
</feature>
<name>A0A6M3IQ66_9ZZZZ</name>
<feature type="domain" description="Nuclease associated modular" evidence="2">
    <location>
        <begin position="20"/>
        <end position="36"/>
    </location>
</feature>
<protein>
    <recommendedName>
        <fullName evidence="5">Homing endonuclease</fullName>
    </recommendedName>
</protein>
<proteinExistence type="predicted"/>
<feature type="domain" description="Nuclease associated modular" evidence="2">
    <location>
        <begin position="81"/>
        <end position="97"/>
    </location>
</feature>
<dbReference type="GO" id="GO:0003677">
    <property type="term" value="F:DNA binding"/>
    <property type="evidence" value="ECO:0007669"/>
    <property type="project" value="InterPro"/>
</dbReference>
<feature type="compositionally biased region" description="Basic residues" evidence="1">
    <location>
        <begin position="54"/>
        <end position="67"/>
    </location>
</feature>
<dbReference type="Pfam" id="PF07460">
    <property type="entry name" value="NUMOD3"/>
    <property type="match status" value="3"/>
</dbReference>
<feature type="domain" description="Nuclease associated modular" evidence="2">
    <location>
        <begin position="98"/>
        <end position="114"/>
    </location>
</feature>
<feature type="compositionally biased region" description="Basic and acidic residues" evidence="1">
    <location>
        <begin position="135"/>
        <end position="145"/>
    </location>
</feature>
<reference evidence="4" key="1">
    <citation type="submission" date="2020-03" db="EMBL/GenBank/DDBJ databases">
        <title>The deep terrestrial virosphere.</title>
        <authorList>
            <person name="Holmfeldt K."/>
            <person name="Nilsson E."/>
            <person name="Simone D."/>
            <person name="Lopez-Fernandez M."/>
            <person name="Wu X."/>
            <person name="de Brujin I."/>
            <person name="Lundin D."/>
            <person name="Andersson A."/>
            <person name="Bertilsson S."/>
            <person name="Dopson M."/>
        </authorList>
    </citation>
    <scope>NUCLEOTIDE SEQUENCE</scope>
    <source>
        <strain evidence="4">MM415B01237</strain>
    </source>
</reference>
<dbReference type="InterPro" id="IPR003611">
    <property type="entry name" value="NUMOD3"/>
</dbReference>
<dbReference type="SMART" id="SM00496">
    <property type="entry name" value="IENR2"/>
    <property type="match status" value="6"/>
</dbReference>
<feature type="region of interest" description="Disordered" evidence="1">
    <location>
        <begin position="125"/>
        <end position="145"/>
    </location>
</feature>
<feature type="domain" description="Nuclease associated modular" evidence="2">
    <location>
        <begin position="64"/>
        <end position="80"/>
    </location>
</feature>
<feature type="domain" description="HNH nuclease" evidence="3">
    <location>
        <begin position="172"/>
        <end position="225"/>
    </location>
</feature>
<evidence type="ECO:0000259" key="2">
    <source>
        <dbReference type="SMART" id="SM00496"/>
    </source>
</evidence>
<feature type="compositionally biased region" description="Basic and acidic residues" evidence="1">
    <location>
        <begin position="24"/>
        <end position="53"/>
    </location>
</feature>